<dbReference type="AlphaFoldDB" id="A0A5B8ISL6"/>
<reference evidence="3 4" key="1">
    <citation type="submission" date="2019-07" db="EMBL/GenBank/DDBJ databases">
        <title>Litoreibacter alkalisoli sp. nov., isolated from saline-alkaline soil.</title>
        <authorList>
            <person name="Wang S."/>
            <person name="Xu L."/>
            <person name="Xing Y.-T."/>
            <person name="Sun J.-Q."/>
        </authorList>
    </citation>
    <scope>NUCLEOTIDE SEQUENCE [LARGE SCALE GENOMIC DNA]</scope>
    <source>
        <strain evidence="3 4">LN3S51</strain>
    </source>
</reference>
<evidence type="ECO:0000256" key="2">
    <source>
        <dbReference type="SAM" id="Phobius"/>
    </source>
</evidence>
<keyword evidence="2" id="KW-0812">Transmembrane</keyword>
<dbReference type="Proteomes" id="UP000318483">
    <property type="component" value="Chromosome"/>
</dbReference>
<dbReference type="RefSeq" id="WP_146363035.1">
    <property type="nucleotide sequence ID" value="NZ_CP042261.1"/>
</dbReference>
<protein>
    <submittedName>
        <fullName evidence="3">TIGR00341 family protein</fullName>
    </submittedName>
</protein>
<evidence type="ECO:0000313" key="4">
    <source>
        <dbReference type="Proteomes" id="UP000318483"/>
    </source>
</evidence>
<accession>A0A5B8ISL6</accession>
<keyword evidence="2" id="KW-0472">Membrane</keyword>
<feature type="transmembrane region" description="Helical" evidence="2">
    <location>
        <begin position="179"/>
        <end position="201"/>
    </location>
</feature>
<proteinExistence type="predicted"/>
<dbReference type="NCBIfam" id="TIGR00341">
    <property type="entry name" value="TIGR00341 family protein"/>
    <property type="match status" value="1"/>
</dbReference>
<dbReference type="EMBL" id="CP042261">
    <property type="protein sequence ID" value="QDY68423.1"/>
    <property type="molecule type" value="Genomic_DNA"/>
</dbReference>
<dbReference type="Pfam" id="PF04087">
    <property type="entry name" value="DUF389"/>
    <property type="match status" value="1"/>
</dbReference>
<feature type="transmembrane region" description="Helical" evidence="2">
    <location>
        <begin position="271"/>
        <end position="293"/>
    </location>
</feature>
<keyword evidence="2" id="KW-1133">Transmembrane helix</keyword>
<gene>
    <name evidence="3" type="ORF">FPZ52_01500</name>
</gene>
<organism evidence="3 4">
    <name type="scientific">Qingshengfaniella alkalisoli</name>
    <dbReference type="NCBI Taxonomy" id="2599296"/>
    <lineage>
        <taxon>Bacteria</taxon>
        <taxon>Pseudomonadati</taxon>
        <taxon>Pseudomonadota</taxon>
        <taxon>Alphaproteobacteria</taxon>
        <taxon>Rhodobacterales</taxon>
        <taxon>Paracoccaceae</taxon>
        <taxon>Qingshengfaniella</taxon>
    </lineage>
</organism>
<name>A0A5B8ISL6_9RHOB</name>
<feature type="transmembrane region" description="Helical" evidence="2">
    <location>
        <begin position="313"/>
        <end position="333"/>
    </location>
</feature>
<evidence type="ECO:0000313" key="3">
    <source>
        <dbReference type="EMBL" id="QDY68423.1"/>
    </source>
</evidence>
<dbReference type="KEGG" id="lit:FPZ52_01500"/>
<feature type="region of interest" description="Disordered" evidence="1">
    <location>
        <begin position="81"/>
        <end position="103"/>
    </location>
</feature>
<feature type="transmembrane region" description="Helical" evidence="2">
    <location>
        <begin position="246"/>
        <end position="265"/>
    </location>
</feature>
<sequence>MAERLIIVSAPHKFRDSIVDLHDHEGVVECHTYRTDEDEHDAVHLLVSADMRQELLDKLQDILSGNEDWRLIIMPVEASVPRPEEEDAGDKEEENEEKRKQAKAVESREELYEKVSKNAELSEIYLLFVGLSAVVAAIGLIENNVAVIVGAMVIAPLLGPNLAFCLGVALGDRELMFKAILTTAAGIGLVVVLGGVIGYFWPIDFDSEELMSRTEVGLDSMALALASGAAAALSMTTGVSSALVGVMVAVALMPPAVAIGLFLGADRAQDALGALLLLSVNVVCLNLAAQLSFVARGITPRTWMERKNARRAVFVNVIIWIALTVLLAVLLLIRKQTG</sequence>
<dbReference type="PANTHER" id="PTHR20992:SF9">
    <property type="entry name" value="AT15442P-RELATED"/>
    <property type="match status" value="1"/>
</dbReference>
<dbReference type="OrthoDB" id="9790659at2"/>
<dbReference type="PANTHER" id="PTHR20992">
    <property type="entry name" value="AT15442P-RELATED"/>
    <property type="match status" value="1"/>
</dbReference>
<feature type="transmembrane region" description="Helical" evidence="2">
    <location>
        <begin position="124"/>
        <end position="141"/>
    </location>
</feature>
<dbReference type="InterPro" id="IPR005240">
    <property type="entry name" value="DUF389"/>
</dbReference>
<feature type="compositionally biased region" description="Acidic residues" evidence="1">
    <location>
        <begin position="84"/>
        <end position="95"/>
    </location>
</feature>
<evidence type="ECO:0000256" key="1">
    <source>
        <dbReference type="SAM" id="MobiDB-lite"/>
    </source>
</evidence>
<feature type="transmembrane region" description="Helical" evidence="2">
    <location>
        <begin position="147"/>
        <end position="170"/>
    </location>
</feature>
<keyword evidence="4" id="KW-1185">Reference proteome</keyword>